<dbReference type="Pfam" id="PF13556">
    <property type="entry name" value="HTH_30"/>
    <property type="match status" value="1"/>
</dbReference>
<dbReference type="InterPro" id="IPR051448">
    <property type="entry name" value="CdaR-like_regulators"/>
</dbReference>
<evidence type="ECO:0000259" key="1">
    <source>
        <dbReference type="Pfam" id="PF13556"/>
    </source>
</evidence>
<dbReference type="AlphaFoldDB" id="A0A6J4SY87"/>
<name>A0A6J4SY87_9ACTN</name>
<evidence type="ECO:0000313" key="2">
    <source>
        <dbReference type="EMBL" id="CAA9508190.1"/>
    </source>
</evidence>
<dbReference type="PANTHER" id="PTHR33744">
    <property type="entry name" value="CARBOHYDRATE DIACID REGULATOR"/>
    <property type="match status" value="1"/>
</dbReference>
<reference evidence="2" key="1">
    <citation type="submission" date="2020-02" db="EMBL/GenBank/DDBJ databases">
        <authorList>
            <person name="Meier V. D."/>
        </authorList>
    </citation>
    <scope>NUCLEOTIDE SEQUENCE</scope>
    <source>
        <strain evidence="2">AVDCRST_MAG69</strain>
    </source>
</reference>
<dbReference type="Gene3D" id="1.10.10.2840">
    <property type="entry name" value="PucR C-terminal helix-turn-helix domain"/>
    <property type="match status" value="1"/>
</dbReference>
<proteinExistence type="predicted"/>
<protein>
    <submittedName>
        <fullName evidence="2">Transcriptional regulator, CdaR-family</fullName>
    </submittedName>
</protein>
<dbReference type="PANTHER" id="PTHR33744:SF1">
    <property type="entry name" value="DNA-BINDING TRANSCRIPTIONAL ACTIVATOR ADER"/>
    <property type="match status" value="1"/>
</dbReference>
<dbReference type="InterPro" id="IPR042070">
    <property type="entry name" value="PucR_C-HTH_sf"/>
</dbReference>
<gene>
    <name evidence="2" type="ORF">AVDCRST_MAG69-2320</name>
</gene>
<dbReference type="InterPro" id="IPR025736">
    <property type="entry name" value="PucR_C-HTH_dom"/>
</dbReference>
<dbReference type="EMBL" id="CADCVP010000250">
    <property type="protein sequence ID" value="CAA9508190.1"/>
    <property type="molecule type" value="Genomic_DNA"/>
</dbReference>
<organism evidence="2">
    <name type="scientific">uncultured Solirubrobacteraceae bacterium</name>
    <dbReference type="NCBI Taxonomy" id="1162706"/>
    <lineage>
        <taxon>Bacteria</taxon>
        <taxon>Bacillati</taxon>
        <taxon>Actinomycetota</taxon>
        <taxon>Thermoleophilia</taxon>
        <taxon>Solirubrobacterales</taxon>
        <taxon>Solirubrobacteraceae</taxon>
        <taxon>environmental samples</taxon>
    </lineage>
</organism>
<sequence>MQAVGEALGVHPQTVRYRVRQLKELFGEALDDPEARFELALALRSRVPAREDALSI</sequence>
<feature type="domain" description="PucR C-terminal helix-turn-helix" evidence="1">
    <location>
        <begin position="2"/>
        <end position="44"/>
    </location>
</feature>
<accession>A0A6J4SY87</accession>